<dbReference type="Pfam" id="PF18962">
    <property type="entry name" value="Por_Secre_tail"/>
    <property type="match status" value="1"/>
</dbReference>
<dbReference type="Proteomes" id="UP000292262">
    <property type="component" value="Unassembled WGS sequence"/>
</dbReference>
<evidence type="ECO:0000259" key="3">
    <source>
        <dbReference type="Pfam" id="PF18962"/>
    </source>
</evidence>
<keyword evidence="1 2" id="KW-0732">Signal</keyword>
<feature type="signal peptide" evidence="2">
    <location>
        <begin position="1"/>
        <end position="24"/>
    </location>
</feature>
<protein>
    <submittedName>
        <fullName evidence="5">Putative secreted protein (Por secretion system target)</fullName>
    </submittedName>
</protein>
<feature type="chain" id="PRO_5020819805" evidence="2">
    <location>
        <begin position="25"/>
        <end position="1225"/>
    </location>
</feature>
<comment type="caution">
    <text evidence="5">The sequence shown here is derived from an EMBL/GenBank/DDBJ whole genome shotgun (WGS) entry which is preliminary data.</text>
</comment>
<name>A0A4Q7PF59_9FLAO</name>
<evidence type="ECO:0000256" key="2">
    <source>
        <dbReference type="SAM" id="SignalP"/>
    </source>
</evidence>
<sequence length="1225" mass="125749">MKQPTYKLLILSISLILGLYTAQAQFTETFESLGNNITSFTSNGQPFETTGGFRTQTSFSGTGASGSDVYLDNDSNTGTGTIYSIKTSDAANFTIKDVDIFLSEDNANTVGGNGGIIIRGKQGGGTIFTITKTTGIPTDFSTDNGFFNVDFTIEGGSDNSLTNIDEVEFELTGNFNYIAVDEFTFGPEETVTDTSPPSVLTIVRNGTPPTTADAVDFIVTFNENANNVTTDDFSIDLTGSASGSITGITGTGTTYTISTSGISGEGTLSIDLNAGTDIEDDLGNSGPAAFTNGENHVVSACFLESFEDFNTNDNTFGSNGIPFTTSGGLAIETVAGAGASNSDKYLDNDGTGAGTYAIASTGGELFTMKTLDIYLSSIAAGTTPTNDGTLTINGKVTGSTVYTISKNTDFPSSIANGDNGFFNINFATDGAADYTTTNVDEIEIIIGGSFVYVAIDHFEFCEEGTADTFPPEVLSIEVIGNPSSIADAVDFLVTFNENVNNVTTDDFSLDTSGTTGNITSLTGTGNSYTISVENISGQGTISIDLNASTDITDGLGNGGPAAFTAGENHIVSECFIENYESFSPGATTFTSNGVPFTLTNGLDVFSQSGAGTNGSDIFLDNEGAGTGTYAIATTDNSVFNPNTMYIYVSSIAAGGSPTDDGTLTIRGKFNGSVVYSIDLNSGNTSFPTSVGEGNNGFFLIDFATSGASDYTDINIDEIEIEIFSSFVYVAVDSFEFCQDDTAPTGYTVAIDQSPINSSNVGTASFTFTSAEVGATFDYTFSSSGGGSNVTGSGTIATATDQITGIDLSGLGDGIITLSVTLTDTASNTGSPATDTTTKDTTAPAGYTVSIDQSPINSSNVGAASFTFTSAEVGATFDYTFSSSGGGSNVTGSGTIATATDQITGIDLSGLGDGIITLSVTLTDTASNTGSPATDTATKDTTAPAGYTVSIDQSPINSSNVGVASFTFASAEVGATYDYTFSSSGGGSNVTGSGTIATATDQITGIDLNGLGDGTITLSVTLTDTVGNEGNAATDTETKDTTLPSVTINSTEPSPTDNTAIEVTVVFSEIVTGFELSDLVITNGGATNLTGSGSSYSFTLIPSSVGTVSVAINADVATDTAGNGNTSAAQFSIEFDPDLGIEDELLAEGLRIYPNPTSGVLNITVANNINLQLFEIFDLTGKKVFEMKTTTINEVYELEISNLTSGIYLLKVNATNATAVQQIVIR</sequence>
<reference evidence="5 6" key="1">
    <citation type="submission" date="2019-02" db="EMBL/GenBank/DDBJ databases">
        <title>Genomic Encyclopedia of Type Strains, Phase IV (KMG-IV): sequencing the most valuable type-strain genomes for metagenomic binning, comparative biology and taxonomic classification.</title>
        <authorList>
            <person name="Goeker M."/>
        </authorList>
    </citation>
    <scope>NUCLEOTIDE SEQUENCE [LARGE SCALE GENOMIC DNA]</scope>
    <source>
        <strain evidence="5 6">DSM 17196</strain>
    </source>
</reference>
<keyword evidence="6" id="KW-1185">Reference proteome</keyword>
<accession>A0A4Q7PF59</accession>
<evidence type="ECO:0000313" key="6">
    <source>
        <dbReference type="Proteomes" id="UP000292262"/>
    </source>
</evidence>
<evidence type="ECO:0000259" key="4">
    <source>
        <dbReference type="Pfam" id="PF19078"/>
    </source>
</evidence>
<dbReference type="NCBIfam" id="TIGR04183">
    <property type="entry name" value="Por_Secre_tail"/>
    <property type="match status" value="1"/>
</dbReference>
<dbReference type="AlphaFoldDB" id="A0A4Q7PF59"/>
<organism evidence="5 6">
    <name type="scientific">Aquimarina brevivitae</name>
    <dbReference type="NCBI Taxonomy" id="323412"/>
    <lineage>
        <taxon>Bacteria</taxon>
        <taxon>Pseudomonadati</taxon>
        <taxon>Bacteroidota</taxon>
        <taxon>Flavobacteriia</taxon>
        <taxon>Flavobacteriales</taxon>
        <taxon>Flavobacteriaceae</taxon>
        <taxon>Aquimarina</taxon>
    </lineage>
</organism>
<dbReference type="Pfam" id="PF19078">
    <property type="entry name" value="Big_12"/>
    <property type="match status" value="1"/>
</dbReference>
<dbReference type="EMBL" id="SGXE01000001">
    <property type="protein sequence ID" value="RZS98945.1"/>
    <property type="molecule type" value="Genomic_DNA"/>
</dbReference>
<feature type="domain" description="Secretion system C-terminal sorting" evidence="3">
    <location>
        <begin position="1151"/>
        <end position="1224"/>
    </location>
</feature>
<evidence type="ECO:0000313" key="5">
    <source>
        <dbReference type="EMBL" id="RZS98945.1"/>
    </source>
</evidence>
<evidence type="ECO:0000256" key="1">
    <source>
        <dbReference type="ARBA" id="ARBA00022729"/>
    </source>
</evidence>
<dbReference type="InterPro" id="IPR044048">
    <property type="entry name" value="Big_12"/>
</dbReference>
<dbReference type="RefSeq" id="WP_165388967.1">
    <property type="nucleotide sequence ID" value="NZ_SGXE01000001.1"/>
</dbReference>
<feature type="domain" description="Bacterial Ig-like" evidence="4">
    <location>
        <begin position="1039"/>
        <end position="1128"/>
    </location>
</feature>
<gene>
    <name evidence="5" type="ORF">EV197_0147</name>
</gene>
<dbReference type="InterPro" id="IPR026444">
    <property type="entry name" value="Secre_tail"/>
</dbReference>
<dbReference type="PANTHER" id="PTHR34677">
    <property type="match status" value="1"/>
</dbReference>
<dbReference type="PANTHER" id="PTHR34677:SF3">
    <property type="entry name" value="BACTERIAL IG-LIKE DOMAIN-CONTAINING PROTEIN"/>
    <property type="match status" value="1"/>
</dbReference>
<proteinExistence type="predicted"/>